<keyword evidence="3" id="KW-1185">Reference proteome</keyword>
<protein>
    <submittedName>
        <fullName evidence="2">Uncharacterized protein</fullName>
    </submittedName>
</protein>
<evidence type="ECO:0000313" key="2">
    <source>
        <dbReference type="EMBL" id="OAD71606.1"/>
    </source>
</evidence>
<dbReference type="AlphaFoldDB" id="A0A162PP55"/>
<dbReference type="Proteomes" id="UP000077315">
    <property type="component" value="Unassembled WGS sequence"/>
</dbReference>
<proteinExistence type="predicted"/>
<sequence>MSNEISSKVIVWPSAIEEQREVAEIVASHTRSNNNQHLKNQYLNEPYDSL</sequence>
<reference evidence="3" key="1">
    <citation type="submission" date="2015-06" db="EMBL/GenBank/DDBJ databases">
        <title>Expansion of signal transduction pathways in fungi by whole-genome duplication.</title>
        <authorList>
            <consortium name="DOE Joint Genome Institute"/>
            <person name="Corrochano L.M."/>
            <person name="Kuo A."/>
            <person name="Marcet-Houben M."/>
            <person name="Polaino S."/>
            <person name="Salamov A."/>
            <person name="Villalobos J.M."/>
            <person name="Alvarez M.I."/>
            <person name="Avalos J."/>
            <person name="Benito E.P."/>
            <person name="Benoit I."/>
            <person name="Burger G."/>
            <person name="Camino L.P."/>
            <person name="Canovas D."/>
            <person name="Cerda-Olmedo E."/>
            <person name="Cheng J.-F."/>
            <person name="Dominguez A."/>
            <person name="Elias M."/>
            <person name="Eslava A.P."/>
            <person name="Glaser F."/>
            <person name="Grimwood J."/>
            <person name="Gutierrez G."/>
            <person name="Heitman J."/>
            <person name="Henrissat B."/>
            <person name="Iturriaga E.A."/>
            <person name="Lang B.F."/>
            <person name="Lavin J.L."/>
            <person name="Lee S."/>
            <person name="Li W."/>
            <person name="Lindquist E."/>
            <person name="Lopez-Garcia S."/>
            <person name="Luque E.M."/>
            <person name="Marcos A.T."/>
            <person name="Martin J."/>
            <person name="McCluskey K."/>
            <person name="Medina H.R."/>
            <person name="Miralles-Duran A."/>
            <person name="Miyazaki A."/>
            <person name="Munoz-Torres E."/>
            <person name="Oguiza J.A."/>
            <person name="Ohm R."/>
            <person name="Olmedo M."/>
            <person name="Orejas M."/>
            <person name="Ortiz-Castellanos L."/>
            <person name="Pisabarro A.G."/>
            <person name="Rodriguez-Romero J."/>
            <person name="Ruiz-Herrera J."/>
            <person name="Ruiz-Vazquez R."/>
            <person name="Sanz C."/>
            <person name="Schackwitz W."/>
            <person name="Schmutz J."/>
            <person name="Shahriari M."/>
            <person name="Shelest E."/>
            <person name="Silva-Franco F."/>
            <person name="Soanes D."/>
            <person name="Syed K."/>
            <person name="Tagua V.G."/>
            <person name="Talbot N.J."/>
            <person name="Thon M."/>
            <person name="De vries R.P."/>
            <person name="Wiebenga A."/>
            <person name="Yadav J.S."/>
            <person name="Braun E.L."/>
            <person name="Baker S."/>
            <person name="Garre V."/>
            <person name="Horwitz B."/>
            <person name="Torres-Martinez S."/>
            <person name="Idnurm A."/>
            <person name="Herrera-Estrella A."/>
            <person name="Gabaldon T."/>
            <person name="Grigoriev I.V."/>
        </authorList>
    </citation>
    <scope>NUCLEOTIDE SEQUENCE [LARGE SCALE GENOMIC DNA]</scope>
    <source>
        <strain evidence="3">NRRL 1555(-)</strain>
    </source>
</reference>
<gene>
    <name evidence="2" type="ORF">PHYBLDRAFT_147351</name>
</gene>
<evidence type="ECO:0000313" key="3">
    <source>
        <dbReference type="Proteomes" id="UP000077315"/>
    </source>
</evidence>
<accession>A0A162PP55</accession>
<dbReference type="RefSeq" id="XP_018289646.1">
    <property type="nucleotide sequence ID" value="XM_018431846.1"/>
</dbReference>
<feature type="region of interest" description="Disordered" evidence="1">
    <location>
        <begin position="31"/>
        <end position="50"/>
    </location>
</feature>
<dbReference type="VEuPathDB" id="FungiDB:PHYBLDRAFT_147351"/>
<name>A0A162PP55_PHYB8</name>
<organism evidence="2 3">
    <name type="scientific">Phycomyces blakesleeanus (strain ATCC 8743b / DSM 1359 / FGSC 10004 / NBRC 33097 / NRRL 1555)</name>
    <dbReference type="NCBI Taxonomy" id="763407"/>
    <lineage>
        <taxon>Eukaryota</taxon>
        <taxon>Fungi</taxon>
        <taxon>Fungi incertae sedis</taxon>
        <taxon>Mucoromycota</taxon>
        <taxon>Mucoromycotina</taxon>
        <taxon>Mucoromycetes</taxon>
        <taxon>Mucorales</taxon>
        <taxon>Phycomycetaceae</taxon>
        <taxon>Phycomyces</taxon>
    </lineage>
</organism>
<dbReference type="InParanoid" id="A0A162PP55"/>
<evidence type="ECO:0000256" key="1">
    <source>
        <dbReference type="SAM" id="MobiDB-lite"/>
    </source>
</evidence>
<dbReference type="GeneID" id="28992752"/>
<feature type="compositionally biased region" description="Polar residues" evidence="1">
    <location>
        <begin position="31"/>
        <end position="43"/>
    </location>
</feature>
<dbReference type="EMBL" id="KV440985">
    <property type="protein sequence ID" value="OAD71606.1"/>
    <property type="molecule type" value="Genomic_DNA"/>
</dbReference>